<evidence type="ECO:0000313" key="1">
    <source>
        <dbReference type="EMBL" id="KAL2037107.1"/>
    </source>
</evidence>
<reference evidence="1 2" key="1">
    <citation type="submission" date="2024-09" db="EMBL/GenBank/DDBJ databases">
        <title>Rethinking Asexuality: The Enigmatic Case of Functional Sexual Genes in Lepraria (Stereocaulaceae).</title>
        <authorList>
            <person name="Doellman M."/>
            <person name="Sun Y."/>
            <person name="Barcenas-Pena A."/>
            <person name="Lumbsch H.T."/>
            <person name="Grewe F."/>
        </authorList>
    </citation>
    <scope>NUCLEOTIDE SEQUENCE [LARGE SCALE GENOMIC DNA]</scope>
    <source>
        <strain evidence="1 2">Mercado 3170</strain>
    </source>
</reference>
<evidence type="ECO:0000313" key="2">
    <source>
        <dbReference type="Proteomes" id="UP001590950"/>
    </source>
</evidence>
<protein>
    <recommendedName>
        <fullName evidence="3">Ribosomal protein S14</fullName>
    </recommendedName>
</protein>
<evidence type="ECO:0008006" key="3">
    <source>
        <dbReference type="Google" id="ProtNLM"/>
    </source>
</evidence>
<dbReference type="EMBL" id="JBEFKJ010000044">
    <property type="protein sequence ID" value="KAL2037107.1"/>
    <property type="molecule type" value="Genomic_DNA"/>
</dbReference>
<dbReference type="Proteomes" id="UP001590950">
    <property type="component" value="Unassembled WGS sequence"/>
</dbReference>
<name>A0ABR3ZU61_9LECA</name>
<keyword evidence="2" id="KW-1185">Reference proteome</keyword>
<accession>A0ABR3ZU61</accession>
<organism evidence="1 2">
    <name type="scientific">Stereocaulon virgatum</name>
    <dbReference type="NCBI Taxonomy" id="373712"/>
    <lineage>
        <taxon>Eukaryota</taxon>
        <taxon>Fungi</taxon>
        <taxon>Dikarya</taxon>
        <taxon>Ascomycota</taxon>
        <taxon>Pezizomycotina</taxon>
        <taxon>Lecanoromycetes</taxon>
        <taxon>OSLEUM clade</taxon>
        <taxon>Lecanoromycetidae</taxon>
        <taxon>Lecanorales</taxon>
        <taxon>Lecanorineae</taxon>
        <taxon>Stereocaulaceae</taxon>
        <taxon>Stereocaulon</taxon>
    </lineage>
</organism>
<proteinExistence type="predicted"/>
<sequence>MGLKNKLCRRCILWKRYDSHFACRQSTFEQLGVESRTPVLRKKSEERTAKSWVASGKPTTFTIACPDRCIARKGRERVRGHGVYDILAPGTALFWVQHKAATVHDDELK</sequence>
<gene>
    <name evidence="1" type="ORF">N7G274_010103</name>
</gene>
<comment type="caution">
    <text evidence="1">The sequence shown here is derived from an EMBL/GenBank/DDBJ whole genome shotgun (WGS) entry which is preliminary data.</text>
</comment>